<comment type="caution">
    <text evidence="2">The sequence shown here is derived from an EMBL/GenBank/DDBJ whole genome shotgun (WGS) entry which is preliminary data.</text>
</comment>
<dbReference type="Pfam" id="PF13336">
    <property type="entry name" value="AcetylCoA_hyd_C"/>
    <property type="match status" value="1"/>
</dbReference>
<dbReference type="Gene3D" id="3.40.1080.20">
    <property type="entry name" value="Acetyl-CoA hydrolase/transferase C-terminal domain"/>
    <property type="match status" value="1"/>
</dbReference>
<keyword evidence="2" id="KW-0378">Hydrolase</keyword>
<dbReference type="EMBL" id="JAAONZ010000005">
    <property type="protein sequence ID" value="NHO65709.1"/>
    <property type="molecule type" value="Genomic_DNA"/>
</dbReference>
<dbReference type="InterPro" id="IPR046433">
    <property type="entry name" value="ActCoA_hydro"/>
</dbReference>
<dbReference type="Proteomes" id="UP000787472">
    <property type="component" value="Unassembled WGS sequence"/>
</dbReference>
<dbReference type="PANTHER" id="PTHR21432">
    <property type="entry name" value="ACETYL-COA HYDROLASE-RELATED"/>
    <property type="match status" value="1"/>
</dbReference>
<proteinExistence type="predicted"/>
<accession>A0A9E5MJV9</accession>
<dbReference type="Gene3D" id="3.30.750.70">
    <property type="entry name" value="4-hydroxybutyrate coenzyme like domains"/>
    <property type="match status" value="1"/>
</dbReference>
<dbReference type="Gene3D" id="3.40.1080.10">
    <property type="entry name" value="Glutaconate Coenzyme A-transferase"/>
    <property type="match status" value="1"/>
</dbReference>
<organism evidence="2 3">
    <name type="scientific">Pseudomaricurvus hydrocarbonicus</name>
    <dbReference type="NCBI Taxonomy" id="1470433"/>
    <lineage>
        <taxon>Bacteria</taxon>
        <taxon>Pseudomonadati</taxon>
        <taxon>Pseudomonadota</taxon>
        <taxon>Gammaproteobacteria</taxon>
        <taxon>Cellvibrionales</taxon>
        <taxon>Cellvibrionaceae</taxon>
        <taxon>Pseudomaricurvus</taxon>
    </lineage>
</organism>
<name>A0A9E5MJV9_9GAMM</name>
<dbReference type="PANTHER" id="PTHR21432:SF20">
    <property type="entry name" value="ACETYL-COA HYDROLASE"/>
    <property type="match status" value="1"/>
</dbReference>
<dbReference type="InterPro" id="IPR026888">
    <property type="entry name" value="AcetylCoA_hyd_C"/>
</dbReference>
<dbReference type="GO" id="GO:0006083">
    <property type="term" value="P:acetate metabolic process"/>
    <property type="evidence" value="ECO:0007669"/>
    <property type="project" value="InterPro"/>
</dbReference>
<dbReference type="GO" id="GO:0016787">
    <property type="term" value="F:hydrolase activity"/>
    <property type="evidence" value="ECO:0007669"/>
    <property type="project" value="UniProtKB-KW"/>
</dbReference>
<protein>
    <submittedName>
        <fullName evidence="2">Acetyl-CoA hydrolase</fullName>
    </submittedName>
</protein>
<keyword evidence="3" id="KW-1185">Reference proteome</keyword>
<reference evidence="2" key="1">
    <citation type="submission" date="2020-03" db="EMBL/GenBank/DDBJ databases">
        <authorList>
            <person name="Guo F."/>
        </authorList>
    </citation>
    <scope>NUCLEOTIDE SEQUENCE</scope>
    <source>
        <strain evidence="2">JCM 30134</strain>
    </source>
</reference>
<gene>
    <name evidence="2" type="ORF">G8770_09160</name>
</gene>
<dbReference type="GO" id="GO:0008775">
    <property type="term" value="F:acetate CoA-transferase activity"/>
    <property type="evidence" value="ECO:0007669"/>
    <property type="project" value="InterPro"/>
</dbReference>
<dbReference type="SUPFAM" id="SSF100950">
    <property type="entry name" value="NagB/RpiA/CoA transferase-like"/>
    <property type="match status" value="1"/>
</dbReference>
<evidence type="ECO:0000313" key="2">
    <source>
        <dbReference type="EMBL" id="NHO65709.1"/>
    </source>
</evidence>
<sequence length="731" mass="81904">MTHYLQSIEAGIDHLIDSVGKNIVMALPLGLGKANHFANGIFKRAQSDPAITLHIVTALTLEFPRAKDELSSRFLQPFVHRIYADYPELEYAISRRDNSLPTNVKVSEFFLNPGQLLGNTSAQCEFLNSNYTHAVRDLVDLGVNVIAHQVAPNPDGRRYYSLSCNPDVTIDLVKALKAVDKKVFTIAQVNRKLPYLHGEAEISETFFDLLITGDNSQQNDHGNFPLFAIPQAPVGLSDYAIAAHASTLIKDGGTIQIGIGSMGDAIAFMLAMRQHDNQNYQRLLNILIHSGHADIRPRLELEKNTFEQGIYANTEMYVEGLLYLRKHSVLTRKVYPSDELQSLLDHDVIQPEISPELINILFQKRVIKAPLSVDDFQLLKALHCIPEGLYWQDGDIVSHTNTVLPESDQNPQTVAALCDENIGQPLGSGHYCHAGFFIGSENFYQQLRDLDNDSRDGLNMCPVSYTNHLYGNEALKRVQRRDSRFINTGMMATLTGAIISDGLKDYKIVSGVGGQYNFVAQAHELPNSRSIICLHSTRTAKGKTQSNIVWDYPHVTIPRHLRDIVITEYGMADLRGVSDREVISRMLCIADSRFQPELLKMAKAAGKIEIDYEVPEAFCNNFPEAVHHSLRKESLSSHLPHYPMGSDFTREEMTLAIALKLLKQINPNRKGLVKLLAKGWKNRNDALVFDDELKRMGLDKALTAKQYFYRLLLIGALISSDLSGRPLLKSF</sequence>
<dbReference type="InterPro" id="IPR038460">
    <property type="entry name" value="AcetylCoA_hyd_C_sf"/>
</dbReference>
<dbReference type="InterPro" id="IPR037171">
    <property type="entry name" value="NagB/RpiA_transferase-like"/>
</dbReference>
<feature type="domain" description="Acetyl-CoA hydrolase/transferase C-terminal" evidence="1">
    <location>
        <begin position="439"/>
        <end position="601"/>
    </location>
</feature>
<evidence type="ECO:0000313" key="3">
    <source>
        <dbReference type="Proteomes" id="UP000787472"/>
    </source>
</evidence>
<evidence type="ECO:0000259" key="1">
    <source>
        <dbReference type="Pfam" id="PF13336"/>
    </source>
</evidence>
<dbReference type="AlphaFoldDB" id="A0A9E5MJV9"/>